<gene>
    <name evidence="2" type="ORF">SOASR032_08500</name>
</gene>
<evidence type="ECO:0000313" key="3">
    <source>
        <dbReference type="Proteomes" id="UP001059610"/>
    </source>
</evidence>
<name>A0ABQ5LF94_9GAMM</name>
<reference evidence="2" key="1">
    <citation type="submission" date="2022-06" db="EMBL/GenBank/DDBJ databases">
        <title>Draft genome sequences of Pragia fontium str. JCM24417.</title>
        <authorList>
            <person name="Wakabayashi Y."/>
            <person name="Kojima K."/>
        </authorList>
    </citation>
    <scope>NUCLEOTIDE SEQUENCE</scope>
    <source>
        <strain evidence="2">JCM 24417</strain>
    </source>
</reference>
<dbReference type="EMBL" id="BRLJ01000002">
    <property type="protein sequence ID" value="GKX62281.1"/>
    <property type="molecule type" value="Genomic_DNA"/>
</dbReference>
<dbReference type="InterPro" id="IPR057087">
    <property type="entry name" value="Gp12-like"/>
</dbReference>
<dbReference type="NCBIfam" id="NF047498">
    <property type="entry name" value="LIC_12616_fam"/>
    <property type="match status" value="1"/>
</dbReference>
<evidence type="ECO:0000313" key="2">
    <source>
        <dbReference type="EMBL" id="GKX62281.1"/>
    </source>
</evidence>
<keyword evidence="3" id="KW-1185">Reference proteome</keyword>
<evidence type="ECO:0000259" key="1">
    <source>
        <dbReference type="Pfam" id="PF23961"/>
    </source>
</evidence>
<sequence length="185" mass="20738">MPLAIFIVRGLILPISLVIRVINMPTETLSIYSVKDILKSLLRLTDEQITASFQPNLTSPLAALALLEVAPLGGAKLEFLHHDEIERVTVDCSSTIRLTTYGEQAYELMMRAYCVIHSSQGKSEFKRKHLSLLKTSPIRQQNEGSIPEQSVSMELILTHKINVDVEQRRMDACGLVVHTETNNLK</sequence>
<dbReference type="Pfam" id="PF23961">
    <property type="entry name" value="Phage_tail_terminator_9"/>
    <property type="match status" value="1"/>
</dbReference>
<dbReference type="Proteomes" id="UP001059610">
    <property type="component" value="Unassembled WGS sequence"/>
</dbReference>
<feature type="domain" description="Phage neck terminator protein gp12-like" evidence="1">
    <location>
        <begin position="57"/>
        <end position="167"/>
    </location>
</feature>
<accession>A0ABQ5LF94</accession>
<protein>
    <recommendedName>
        <fullName evidence="1">Phage neck terminator protein gp12-like domain-containing protein</fullName>
    </recommendedName>
</protein>
<organism evidence="2 3">
    <name type="scientific">Pragia fontium</name>
    <dbReference type="NCBI Taxonomy" id="82985"/>
    <lineage>
        <taxon>Bacteria</taxon>
        <taxon>Pseudomonadati</taxon>
        <taxon>Pseudomonadota</taxon>
        <taxon>Gammaproteobacteria</taxon>
        <taxon>Enterobacterales</taxon>
        <taxon>Budviciaceae</taxon>
        <taxon>Pragia</taxon>
    </lineage>
</organism>
<comment type="caution">
    <text evidence="2">The sequence shown here is derived from an EMBL/GenBank/DDBJ whole genome shotgun (WGS) entry which is preliminary data.</text>
</comment>
<dbReference type="RefSeq" id="WP_144413128.1">
    <property type="nucleotide sequence ID" value="NZ_BRLJ01000002.1"/>
</dbReference>
<proteinExistence type="predicted"/>